<proteinExistence type="predicted"/>
<evidence type="ECO:0000313" key="3">
    <source>
        <dbReference type="EMBL" id="QMV74693.1"/>
    </source>
</evidence>
<dbReference type="Proteomes" id="UP000515240">
    <property type="component" value="Chromosome"/>
</dbReference>
<dbReference type="KEGG" id="cpis:HS961_18660"/>
<name>A0A7G5EL18_9BURK</name>
<evidence type="ECO:0000313" key="4">
    <source>
        <dbReference type="Proteomes" id="UP000515240"/>
    </source>
</evidence>
<evidence type="ECO:0000256" key="1">
    <source>
        <dbReference type="SAM" id="MobiDB-lite"/>
    </source>
</evidence>
<dbReference type="AlphaFoldDB" id="A0A7G5EL18"/>
<gene>
    <name evidence="3" type="ORF">HS961_18660</name>
</gene>
<dbReference type="EMBL" id="CP058554">
    <property type="protein sequence ID" value="QMV74693.1"/>
    <property type="molecule type" value="Genomic_DNA"/>
</dbReference>
<evidence type="ECO:0000256" key="2">
    <source>
        <dbReference type="SAM" id="SignalP"/>
    </source>
</evidence>
<protein>
    <submittedName>
        <fullName evidence="3">Uncharacterized protein</fullName>
    </submittedName>
</protein>
<feature type="chain" id="PRO_5028814021" evidence="2">
    <location>
        <begin position="27"/>
        <end position="145"/>
    </location>
</feature>
<feature type="compositionally biased region" description="Basic residues" evidence="1">
    <location>
        <begin position="38"/>
        <end position="55"/>
    </location>
</feature>
<feature type="signal peptide" evidence="2">
    <location>
        <begin position="1"/>
        <end position="26"/>
    </location>
</feature>
<dbReference type="RefSeq" id="WP_182324557.1">
    <property type="nucleotide sequence ID" value="NZ_CP058554.1"/>
</dbReference>
<reference evidence="3 4" key="1">
    <citation type="journal article" date="2020" name="G3 (Bethesda)">
        <title>CeMbio - The Caenorhabditis elegans Microbiome Resource.</title>
        <authorList>
            <person name="Dirksen P."/>
            <person name="Assie A."/>
            <person name="Zimmermann J."/>
            <person name="Zhang F."/>
            <person name="Tietje A.M."/>
            <person name="Marsh S.A."/>
            <person name="Felix M.A."/>
            <person name="Shapira M."/>
            <person name="Kaleta C."/>
            <person name="Schulenburg H."/>
            <person name="Samuel B."/>
        </authorList>
    </citation>
    <scope>NUCLEOTIDE SEQUENCE [LARGE SCALE GENOMIC DNA]</scope>
    <source>
        <strain evidence="3 4">BIGb0172</strain>
    </source>
</reference>
<feature type="compositionally biased region" description="Low complexity" evidence="1">
    <location>
        <begin position="68"/>
        <end position="88"/>
    </location>
</feature>
<organism evidence="3 4">
    <name type="scientific">Comamonas piscis</name>
    <dbReference type="NCBI Taxonomy" id="1562974"/>
    <lineage>
        <taxon>Bacteria</taxon>
        <taxon>Pseudomonadati</taxon>
        <taxon>Pseudomonadota</taxon>
        <taxon>Betaproteobacteria</taxon>
        <taxon>Burkholderiales</taxon>
        <taxon>Comamonadaceae</taxon>
        <taxon>Comamonas</taxon>
    </lineage>
</organism>
<feature type="compositionally biased region" description="Polar residues" evidence="1">
    <location>
        <begin position="89"/>
        <end position="98"/>
    </location>
</feature>
<keyword evidence="4" id="KW-1185">Reference proteome</keyword>
<keyword evidence="2" id="KW-0732">Signal</keyword>
<accession>A0A7G5EL18</accession>
<feature type="region of interest" description="Disordered" evidence="1">
    <location>
        <begin position="24"/>
        <end position="99"/>
    </location>
</feature>
<sequence>MKNTFRQTLQLAAMALALGTAGFASAQSAPPPPPPPAKHMKPMPHGPHGAHHKRGEMRGDARANADVAEGSSNAREAAAARQASRQGQLTDPGSSFRENATARCAVFKTDEDRRACVGRVAQGQDSGSVQGGGILREYTYTVPAK</sequence>